<accession>A0A6J4LD37</accession>
<dbReference type="EMBL" id="CADCTQ010000615">
    <property type="protein sequence ID" value="CAA9329472.1"/>
    <property type="molecule type" value="Genomic_DNA"/>
</dbReference>
<gene>
    <name evidence="1" type="ORF">AVDCRST_MAG56-7307</name>
</gene>
<evidence type="ECO:0000313" key="1">
    <source>
        <dbReference type="EMBL" id="CAA9329472.1"/>
    </source>
</evidence>
<proteinExistence type="predicted"/>
<protein>
    <submittedName>
        <fullName evidence="1">Uncharacterized protein</fullName>
    </submittedName>
</protein>
<reference evidence="1" key="1">
    <citation type="submission" date="2020-02" db="EMBL/GenBank/DDBJ databases">
        <authorList>
            <person name="Meier V. D."/>
        </authorList>
    </citation>
    <scope>NUCLEOTIDE SEQUENCE</scope>
    <source>
        <strain evidence="1">AVDCRST_MAG56</strain>
    </source>
</reference>
<dbReference type="AlphaFoldDB" id="A0A6J4LD37"/>
<sequence>MEELDRGGRKENARTVKIYFVYSYHLMNFRGARPVTPVKQP</sequence>
<organism evidence="1">
    <name type="scientific">uncultured Cytophagales bacterium</name>
    <dbReference type="NCBI Taxonomy" id="158755"/>
    <lineage>
        <taxon>Bacteria</taxon>
        <taxon>Pseudomonadati</taxon>
        <taxon>Bacteroidota</taxon>
        <taxon>Sphingobacteriia</taxon>
        <taxon>Sphingobacteriales</taxon>
        <taxon>environmental samples</taxon>
    </lineage>
</organism>
<name>A0A6J4LD37_9SPHI</name>